<reference evidence="3 4" key="2">
    <citation type="submission" date="2020-03" db="EMBL/GenBank/DDBJ databases">
        <authorList>
            <person name="Ichikawa N."/>
            <person name="Kimura A."/>
            <person name="Kitahashi Y."/>
            <person name="Uohara A."/>
        </authorList>
    </citation>
    <scope>NUCLEOTIDE SEQUENCE [LARGE SCALE GENOMIC DNA]</scope>
    <source>
        <strain evidence="3 4">NBRC 107702</strain>
    </source>
</reference>
<dbReference type="PANTHER" id="PTHR11487:SF0">
    <property type="entry name" value="S-ACYL FATTY ACID SYNTHASE THIOESTERASE, MEDIUM CHAIN"/>
    <property type="match status" value="1"/>
</dbReference>
<dbReference type="InterPro" id="IPR029058">
    <property type="entry name" value="AB_hydrolase_fold"/>
</dbReference>
<evidence type="ECO:0000259" key="2">
    <source>
        <dbReference type="Pfam" id="PF00975"/>
    </source>
</evidence>
<sequence length="255" mass="27854">MSDAFDLWVLRRARGPNAETMPLLCLPYAGGGIAAFRGWELIVGPLAEPWLIRLPGRESRAVEPGLTDLRAIAGHVAAAVAPRLRGAFALAGHSMGAVLAYELAHELNERYALTPHHLTVSARSAPHLPPRHPPVADLPDERFLAALDERYGGLPAALRADREFVRFILPTLRTDVTALEAYSAVSRPPLPCPIAVVGGRSDPTVTVDELRAWRTHTTQKCDLRLVDGGHFYLNERREALPEAIADELARLAVAW</sequence>
<comment type="similarity">
    <text evidence="1">Belongs to the thioesterase family.</text>
</comment>
<dbReference type="SUPFAM" id="SSF53474">
    <property type="entry name" value="alpha/beta-Hydrolases"/>
    <property type="match status" value="1"/>
</dbReference>
<dbReference type="AlphaFoldDB" id="A0A6F8XM47"/>
<accession>A0A6F8XM47</accession>
<reference evidence="3 4" key="1">
    <citation type="submission" date="2020-03" db="EMBL/GenBank/DDBJ databases">
        <title>Whole genome shotgun sequence of Phytohabitans flavus NBRC 107702.</title>
        <authorList>
            <person name="Komaki H."/>
            <person name="Tamura T."/>
        </authorList>
    </citation>
    <scope>NUCLEOTIDE SEQUENCE [LARGE SCALE GENOMIC DNA]</scope>
    <source>
        <strain evidence="3 4">NBRC 107702</strain>
    </source>
</reference>
<dbReference type="RefSeq" id="WP_173034426.1">
    <property type="nucleotide sequence ID" value="NZ_AP022870.1"/>
</dbReference>
<name>A0A6F8XM47_9ACTN</name>
<feature type="domain" description="Thioesterase" evidence="2">
    <location>
        <begin position="22"/>
        <end position="246"/>
    </location>
</feature>
<dbReference type="GO" id="GO:0008610">
    <property type="term" value="P:lipid biosynthetic process"/>
    <property type="evidence" value="ECO:0007669"/>
    <property type="project" value="TreeGrafter"/>
</dbReference>
<dbReference type="Proteomes" id="UP000502508">
    <property type="component" value="Chromosome"/>
</dbReference>
<keyword evidence="4" id="KW-1185">Reference proteome</keyword>
<dbReference type="InterPro" id="IPR001031">
    <property type="entry name" value="Thioesterase"/>
</dbReference>
<protein>
    <submittedName>
        <fullName evidence="3">Thioesterase</fullName>
    </submittedName>
</protein>
<evidence type="ECO:0000313" key="3">
    <source>
        <dbReference type="EMBL" id="BCB74892.1"/>
    </source>
</evidence>
<dbReference type="PANTHER" id="PTHR11487">
    <property type="entry name" value="THIOESTERASE"/>
    <property type="match status" value="1"/>
</dbReference>
<dbReference type="EMBL" id="AP022870">
    <property type="protein sequence ID" value="BCB74892.1"/>
    <property type="molecule type" value="Genomic_DNA"/>
</dbReference>
<dbReference type="InterPro" id="IPR012223">
    <property type="entry name" value="TEII"/>
</dbReference>
<organism evidence="3 4">
    <name type="scientific">Phytohabitans flavus</name>
    <dbReference type="NCBI Taxonomy" id="1076124"/>
    <lineage>
        <taxon>Bacteria</taxon>
        <taxon>Bacillati</taxon>
        <taxon>Actinomycetota</taxon>
        <taxon>Actinomycetes</taxon>
        <taxon>Micromonosporales</taxon>
        <taxon>Micromonosporaceae</taxon>
    </lineage>
</organism>
<evidence type="ECO:0000313" key="4">
    <source>
        <dbReference type="Proteomes" id="UP000502508"/>
    </source>
</evidence>
<evidence type="ECO:0000256" key="1">
    <source>
        <dbReference type="ARBA" id="ARBA00007169"/>
    </source>
</evidence>
<dbReference type="Gene3D" id="3.40.50.1820">
    <property type="entry name" value="alpha/beta hydrolase"/>
    <property type="match status" value="1"/>
</dbReference>
<gene>
    <name evidence="3" type="ORF">Pflav_013020</name>
</gene>
<dbReference type="Pfam" id="PF00975">
    <property type="entry name" value="Thioesterase"/>
    <property type="match status" value="1"/>
</dbReference>
<dbReference type="KEGG" id="pfla:Pflav_013020"/>
<proteinExistence type="inferred from homology"/>